<dbReference type="Pfam" id="PF04314">
    <property type="entry name" value="PCuAC"/>
    <property type="match status" value="1"/>
</dbReference>
<comment type="caution">
    <text evidence="2">The sequence shown here is derived from an EMBL/GenBank/DDBJ whole genome shotgun (WGS) entry which is preliminary data.</text>
</comment>
<sequence length="156" mass="16441">MSFKLLSAALFAAVLPLAAFAGEAIKITDSYARSASPAAKTGAAFITLMNMSGEDDRLIDAASPAAKRVELHTHEMQDGIARMIHVEDGFPVAAGEMIMMERGGQHVMMMGLTGALEQGAMVPVTLTFEKAGEIEVMVPVDLERKPAAGHMGHGDS</sequence>
<dbReference type="Proteomes" id="UP000243978">
    <property type="component" value="Unassembled WGS sequence"/>
</dbReference>
<feature type="chain" id="PRO_5015785461" description="Copper(I)-binding protein" evidence="1">
    <location>
        <begin position="22"/>
        <end position="156"/>
    </location>
</feature>
<dbReference type="OrthoDB" id="9796962at2"/>
<evidence type="ECO:0000256" key="1">
    <source>
        <dbReference type="SAM" id="SignalP"/>
    </source>
</evidence>
<evidence type="ECO:0008006" key="4">
    <source>
        <dbReference type="Google" id="ProtNLM"/>
    </source>
</evidence>
<dbReference type="InterPro" id="IPR036182">
    <property type="entry name" value="PCuAC_sf"/>
</dbReference>
<dbReference type="SUPFAM" id="SSF110087">
    <property type="entry name" value="DR1885-like metal-binding protein"/>
    <property type="match status" value="1"/>
</dbReference>
<dbReference type="AlphaFoldDB" id="A0A2T6BKZ4"/>
<dbReference type="Gene3D" id="2.60.40.1890">
    <property type="entry name" value="PCu(A)C copper chaperone"/>
    <property type="match status" value="1"/>
</dbReference>
<proteinExistence type="predicted"/>
<dbReference type="EMBL" id="QBKS01000001">
    <property type="protein sequence ID" value="PTX56717.1"/>
    <property type="molecule type" value="Genomic_DNA"/>
</dbReference>
<dbReference type="InterPro" id="IPR007410">
    <property type="entry name" value="LpqE-like"/>
</dbReference>
<feature type="signal peptide" evidence="1">
    <location>
        <begin position="1"/>
        <end position="21"/>
    </location>
</feature>
<keyword evidence="3" id="KW-1185">Reference proteome</keyword>
<dbReference type="InterPro" id="IPR058248">
    <property type="entry name" value="Lxx211020-like"/>
</dbReference>
<dbReference type="PANTHER" id="PTHR36302">
    <property type="entry name" value="BLR7088 PROTEIN"/>
    <property type="match status" value="1"/>
</dbReference>
<evidence type="ECO:0000313" key="3">
    <source>
        <dbReference type="Proteomes" id="UP000243978"/>
    </source>
</evidence>
<accession>A0A2T6BKZ4</accession>
<gene>
    <name evidence="2" type="ORF">C8N43_1379</name>
</gene>
<protein>
    <recommendedName>
        <fullName evidence="4">Copper(I)-binding protein</fullName>
    </recommendedName>
</protein>
<name>A0A2T6BKZ4_9RHOB</name>
<dbReference type="PANTHER" id="PTHR36302:SF1">
    <property type="entry name" value="COPPER CHAPERONE PCU(A)C"/>
    <property type="match status" value="1"/>
</dbReference>
<organism evidence="2 3">
    <name type="scientific">Litoreibacter ponti</name>
    <dbReference type="NCBI Taxonomy" id="1510457"/>
    <lineage>
        <taxon>Bacteria</taxon>
        <taxon>Pseudomonadati</taxon>
        <taxon>Pseudomonadota</taxon>
        <taxon>Alphaproteobacteria</taxon>
        <taxon>Rhodobacterales</taxon>
        <taxon>Roseobacteraceae</taxon>
        <taxon>Litoreibacter</taxon>
    </lineage>
</organism>
<keyword evidence="1" id="KW-0732">Signal</keyword>
<reference evidence="2 3" key="1">
    <citation type="submission" date="2018-04" db="EMBL/GenBank/DDBJ databases">
        <title>Genomic Encyclopedia of Archaeal and Bacterial Type Strains, Phase II (KMG-II): from individual species to whole genera.</title>
        <authorList>
            <person name="Goeker M."/>
        </authorList>
    </citation>
    <scope>NUCLEOTIDE SEQUENCE [LARGE SCALE GENOMIC DNA]</scope>
    <source>
        <strain evidence="2 3">DSM 100977</strain>
    </source>
</reference>
<dbReference type="RefSeq" id="WP_107844890.1">
    <property type="nucleotide sequence ID" value="NZ_QBKS01000001.1"/>
</dbReference>
<evidence type="ECO:0000313" key="2">
    <source>
        <dbReference type="EMBL" id="PTX56717.1"/>
    </source>
</evidence>